<organism evidence="1 2">
    <name type="scientific">Cinchona calisaya</name>
    <dbReference type="NCBI Taxonomy" id="153742"/>
    <lineage>
        <taxon>Eukaryota</taxon>
        <taxon>Viridiplantae</taxon>
        <taxon>Streptophyta</taxon>
        <taxon>Embryophyta</taxon>
        <taxon>Tracheophyta</taxon>
        <taxon>Spermatophyta</taxon>
        <taxon>Magnoliopsida</taxon>
        <taxon>eudicotyledons</taxon>
        <taxon>Gunneridae</taxon>
        <taxon>Pentapetalae</taxon>
        <taxon>asterids</taxon>
        <taxon>lamiids</taxon>
        <taxon>Gentianales</taxon>
        <taxon>Rubiaceae</taxon>
        <taxon>Cinchonoideae</taxon>
        <taxon>Cinchoneae</taxon>
        <taxon>Cinchona</taxon>
    </lineage>
</organism>
<gene>
    <name evidence="1" type="ORF">ACH5RR_003101</name>
</gene>
<keyword evidence="2" id="KW-1185">Reference proteome</keyword>
<evidence type="ECO:0000313" key="2">
    <source>
        <dbReference type="Proteomes" id="UP001630127"/>
    </source>
</evidence>
<reference evidence="1 2" key="1">
    <citation type="submission" date="2024-11" db="EMBL/GenBank/DDBJ databases">
        <title>A near-complete genome assembly of Cinchona calisaya.</title>
        <authorList>
            <person name="Lian D.C."/>
            <person name="Zhao X.W."/>
            <person name="Wei L."/>
        </authorList>
    </citation>
    <scope>NUCLEOTIDE SEQUENCE [LARGE SCALE GENOMIC DNA]</scope>
    <source>
        <tissue evidence="1">Nenye</tissue>
    </source>
</reference>
<sequence length="396" mass="44621">MLLWKQVVKDLSALAHISEVKKAETPKSAIIPSTASRLPNKKTTVSTIGPSYNESNGKNVGTNIVKGKAVRIHGATPNYAPNKVLGQSVENVGMENQSFNNEIGGYFKHDEEMRDHSPVPKKAVRDGRKFKMNMGLHIREAMELLNDANLDRRMYEMVNRVLGKVNNRRKRMGYHKPYLNGSPRSFMPKEKQPCCSIEHQDDNQREVTEIILIKVEECGKHVEVSTMATGERDMQIAKTQNSVDKVIPTKSSTGMSCHLKPLFVQGYINGIQVHRMMVNNNVEVNILSASMMKRLGKLSKDLMPTNIVVSTFIRKATDTWEILSINVAMGSQETPTSFFVVETSSSSYSALLDRDWIHVAKCIPSFLYQMFFFFNENKAHVVKADPKAFNGRSTCY</sequence>
<dbReference type="Gene3D" id="2.40.70.10">
    <property type="entry name" value="Acid Proteases"/>
    <property type="match status" value="1"/>
</dbReference>
<comment type="caution">
    <text evidence="1">The sequence shown here is derived from an EMBL/GenBank/DDBJ whole genome shotgun (WGS) entry which is preliminary data.</text>
</comment>
<accession>A0ABD3ATU6</accession>
<dbReference type="EMBL" id="JBJUIK010000002">
    <property type="protein sequence ID" value="KAL3534640.1"/>
    <property type="molecule type" value="Genomic_DNA"/>
</dbReference>
<evidence type="ECO:0000313" key="1">
    <source>
        <dbReference type="EMBL" id="KAL3534640.1"/>
    </source>
</evidence>
<dbReference type="PANTHER" id="PTHR33240:SF15">
    <property type="entry name" value="GAG-PRO-LIKE PROTEIN"/>
    <property type="match status" value="1"/>
</dbReference>
<dbReference type="AlphaFoldDB" id="A0ABD3ATU6"/>
<dbReference type="InterPro" id="IPR021109">
    <property type="entry name" value="Peptidase_aspartic_dom_sf"/>
</dbReference>
<proteinExistence type="predicted"/>
<name>A0ABD3ATU6_9GENT</name>
<dbReference type="PANTHER" id="PTHR33240">
    <property type="entry name" value="OS08G0508500 PROTEIN"/>
    <property type="match status" value="1"/>
</dbReference>
<protein>
    <submittedName>
        <fullName evidence="1">Uncharacterized protein</fullName>
    </submittedName>
</protein>
<dbReference type="Proteomes" id="UP001630127">
    <property type="component" value="Unassembled WGS sequence"/>
</dbReference>